<dbReference type="PRINTS" id="PR00119">
    <property type="entry name" value="CATATPASE"/>
</dbReference>
<evidence type="ECO:0000256" key="6">
    <source>
        <dbReference type="ARBA" id="ARBA00022967"/>
    </source>
</evidence>
<evidence type="ECO:0000256" key="4">
    <source>
        <dbReference type="ARBA" id="ARBA00022723"/>
    </source>
</evidence>
<keyword evidence="6" id="KW-1278">Translocase</keyword>
<feature type="region of interest" description="Disordered" evidence="10">
    <location>
        <begin position="262"/>
        <end position="284"/>
    </location>
</feature>
<proteinExistence type="predicted"/>
<dbReference type="GO" id="GO:0005524">
    <property type="term" value="F:ATP binding"/>
    <property type="evidence" value="ECO:0007669"/>
    <property type="project" value="InterPro"/>
</dbReference>
<dbReference type="SFLD" id="SFLDG00002">
    <property type="entry name" value="C1.7:_P-type_atpase_like"/>
    <property type="match status" value="1"/>
</dbReference>
<evidence type="ECO:0000256" key="5">
    <source>
        <dbReference type="ARBA" id="ARBA00022842"/>
    </source>
</evidence>
<evidence type="ECO:0000313" key="13">
    <source>
        <dbReference type="EMBL" id="OBI03296.1"/>
    </source>
</evidence>
<dbReference type="NCBIfam" id="TIGR01494">
    <property type="entry name" value="ATPase_P-type"/>
    <property type="match status" value="1"/>
</dbReference>
<dbReference type="Pfam" id="PF00122">
    <property type="entry name" value="E1-E2_ATPase"/>
    <property type="match status" value="1"/>
</dbReference>
<organism evidence="13 14">
    <name type="scientific">Mycobacterium scrofulaceum</name>
    <dbReference type="NCBI Taxonomy" id="1783"/>
    <lineage>
        <taxon>Bacteria</taxon>
        <taxon>Bacillati</taxon>
        <taxon>Actinomycetota</taxon>
        <taxon>Actinomycetes</taxon>
        <taxon>Mycobacteriales</taxon>
        <taxon>Mycobacteriaceae</taxon>
        <taxon>Mycobacterium</taxon>
    </lineage>
</organism>
<dbReference type="SFLD" id="SFLDS00003">
    <property type="entry name" value="Haloacid_Dehalogenase"/>
    <property type="match status" value="1"/>
</dbReference>
<dbReference type="Gene3D" id="3.40.50.1000">
    <property type="entry name" value="HAD superfamily/HAD-like"/>
    <property type="match status" value="2"/>
</dbReference>
<dbReference type="SUPFAM" id="SSF81665">
    <property type="entry name" value="Calcium ATPase, transmembrane domain M"/>
    <property type="match status" value="1"/>
</dbReference>
<feature type="domain" description="P-type ATPase A" evidence="11">
    <location>
        <begin position="719"/>
        <end position="831"/>
    </location>
</feature>
<keyword evidence="2" id="KW-1003">Cell membrane</keyword>
<dbReference type="InterPro" id="IPR059000">
    <property type="entry name" value="ATPase_P-type_domA"/>
</dbReference>
<evidence type="ECO:0000256" key="9">
    <source>
        <dbReference type="ARBA" id="ARBA00049360"/>
    </source>
</evidence>
<evidence type="ECO:0000259" key="12">
    <source>
        <dbReference type="Pfam" id="PF00689"/>
    </source>
</evidence>
<dbReference type="GO" id="GO:0005886">
    <property type="term" value="C:plasma membrane"/>
    <property type="evidence" value="ECO:0007669"/>
    <property type="project" value="UniProtKB-SubCell"/>
</dbReference>
<dbReference type="GO" id="GO:0016887">
    <property type="term" value="F:ATP hydrolysis activity"/>
    <property type="evidence" value="ECO:0007669"/>
    <property type="project" value="InterPro"/>
</dbReference>
<name>A0A1A2VRJ7_MYCSC</name>
<evidence type="ECO:0000256" key="3">
    <source>
        <dbReference type="ARBA" id="ARBA00022692"/>
    </source>
</evidence>
<keyword evidence="3" id="KW-0812">Transmembrane</keyword>
<evidence type="ECO:0000259" key="11">
    <source>
        <dbReference type="Pfam" id="PF00122"/>
    </source>
</evidence>
<dbReference type="InterPro" id="IPR023299">
    <property type="entry name" value="ATPase_P-typ_cyto_dom_N"/>
</dbReference>
<comment type="caution">
    <text evidence="13">The sequence shown here is derived from an EMBL/GenBank/DDBJ whole genome shotgun (WGS) entry which is preliminary data.</text>
</comment>
<keyword evidence="7" id="KW-1133">Transmembrane helix</keyword>
<dbReference type="Pfam" id="PF00702">
    <property type="entry name" value="Hydrolase"/>
    <property type="match status" value="1"/>
</dbReference>
<evidence type="ECO:0000256" key="7">
    <source>
        <dbReference type="ARBA" id="ARBA00022989"/>
    </source>
</evidence>
<evidence type="ECO:0000256" key="2">
    <source>
        <dbReference type="ARBA" id="ARBA00022475"/>
    </source>
</evidence>
<keyword evidence="5" id="KW-0460">Magnesium</keyword>
<dbReference type="InterPro" id="IPR023214">
    <property type="entry name" value="HAD_sf"/>
</dbReference>
<dbReference type="PRINTS" id="PR00120">
    <property type="entry name" value="HATPASE"/>
</dbReference>
<dbReference type="EMBL" id="LZJY01000205">
    <property type="protein sequence ID" value="OBI03296.1"/>
    <property type="molecule type" value="Genomic_DNA"/>
</dbReference>
<feature type="compositionally biased region" description="Acidic residues" evidence="10">
    <location>
        <begin position="1439"/>
        <end position="1448"/>
    </location>
</feature>
<dbReference type="InterPro" id="IPR008250">
    <property type="entry name" value="ATPase_P-typ_transduc_dom_A_sf"/>
</dbReference>
<evidence type="ECO:0000313" key="14">
    <source>
        <dbReference type="Proteomes" id="UP000092207"/>
    </source>
</evidence>
<keyword evidence="4" id="KW-0479">Metal-binding</keyword>
<dbReference type="GO" id="GO:0046872">
    <property type="term" value="F:metal ion binding"/>
    <property type="evidence" value="ECO:0007669"/>
    <property type="project" value="UniProtKB-KW"/>
</dbReference>
<dbReference type="InterPro" id="IPR001757">
    <property type="entry name" value="P_typ_ATPase"/>
</dbReference>
<evidence type="ECO:0000256" key="1">
    <source>
        <dbReference type="ARBA" id="ARBA00004651"/>
    </source>
</evidence>
<dbReference type="GO" id="GO:0005388">
    <property type="term" value="F:P-type calcium transporter activity"/>
    <property type="evidence" value="ECO:0007669"/>
    <property type="project" value="TreeGrafter"/>
</dbReference>
<dbReference type="InterPro" id="IPR006068">
    <property type="entry name" value="ATPase_P-typ_cation-transptr_C"/>
</dbReference>
<evidence type="ECO:0000256" key="10">
    <source>
        <dbReference type="SAM" id="MobiDB-lite"/>
    </source>
</evidence>
<dbReference type="SUPFAM" id="SSF56784">
    <property type="entry name" value="HAD-like"/>
    <property type="match status" value="1"/>
</dbReference>
<sequence>MRQLSAPRVMTVMSTGLGAAAGLGDAVGRLAAAGLDVVALPVRVGAQVLSGEVSRSTLTRRCGRGDGRLWIEVRGLDGTGGAERGRAAVDALRAQPGVTKVSLNRPLSRVVVEVDDGEASLNALCSALDEAEKTYGAADSTRGGSLPGDGLLLATRGAMVAVNAAGFAVAVAGRALRLPAAPIAVEAASAIANHQPWLRRLLEGGIGPGATDTALSMFGTAAHVVTLSPAKLSVDVAMHAFKAAESRAAARAWARYEPELARHADSPEAHGSPRPVPPPAGPIERHGNRVAWVQMIGVGLTGALTRNVTMASNAALAASPKAMRTTHEAFAATLGRGLADRHAVLVLRPESLRRLDKVDALLIDPRVLCGAQMRVVSVRGARDDDALAAWARAQELLDESPPPGWHSISPTSQENADGSDAVEALIAPAPHPLASALIARARDSGVRLVSVDTDLLGDLRPAFDDVHPVGGGDVDGALADAVSTLQRDGHTVAVLSSLGAQALSGADVALGIMPDADAPPPWTADLMLDDLGGAWRVLHALPAARRASQQGIAISVGASTLGALFMVPGVRRLRGPGPVTIGAVAGLLSGYLLALGTIRTPVPRPAPAFEWHAMSAERVGEVLAALRGPDEPSAATDSEQDTTRFPAAAWEFARAAVAELTGDPLTPILGLCSAATAVLGSPTDAVLVGTVLTGNALLSTAQQLRAENRLNRLLAQQTPPARVLAEGPDGARGYREVVIEQLRPGDLIEVRSDEVVPADARVIESHDLEVDESSLTGESLSVQKQVEATPGAELAERRCMIYAGTTVVAGTAVALVTAVGADTQGRRAAELASGELPTVGLHHQLSQLMSRAFPFSAGGGVAVGALGLLRAGGLRQALGSAIAVAVAAIPEGMPLMATLAQSASAQRLGECGALVRVPRAAEALGRVEVVCFDKTGTLSENRLRVTEVRPAEGHSRDDVLRCAAQAAPADDGNPHVHATDEAIVKAADAVAGSGPRPVPDAHLPFRSGRAFSASVTGTQLSVKGAPEVVLAACREAGPEVDDAVAALTTAGLRTIAVAQRRLSAAQARAVRKDPDSITGLCETGLTLTGFLGLSDTPRPQAPQLLAGLAQRGVAIRLITGDHPVTATAIARELGVSVSADEVITGSEWNALSRADQQRAVSERLIFARMSPENKVQVVQTLERAGRVCAMVGDGANDAAAIRAASVGVGVVARGSDSAHTTADLVLTDGRIETLVAAIDEGRRLWRGVQGAVAGLLGGNAGEVIFSVIGTALTGTSPLNTRQLLLINMLTDALPATAVAVSAPAGPVQRVGRGIDERALRRAVAARGALTATAATTAWAMASVTGLPARASTVALISLVAVELGQTVVDSHAPLVLLTAAGSFAAFTAMISTPGISQLLGCTPVGPLGWAQGLGTATAAVLAVAAANRLRPARPSEEPPLADDSELDEPAQSAPPAQPHNASRAPHTAVLAAPAKAARALKLVDRHQHRISAEAVTDHP</sequence>
<gene>
    <name evidence="13" type="ORF">A5679_16555</name>
</gene>
<dbReference type="SFLD" id="SFLDF00027">
    <property type="entry name" value="p-type_atpase"/>
    <property type="match status" value="1"/>
</dbReference>
<dbReference type="PANTHER" id="PTHR24093">
    <property type="entry name" value="CATION TRANSPORTING ATPASE"/>
    <property type="match status" value="1"/>
</dbReference>
<dbReference type="PANTHER" id="PTHR24093:SF513">
    <property type="entry name" value="CATION-TRANSPORTING ATPASE I-RELATED"/>
    <property type="match status" value="1"/>
</dbReference>
<evidence type="ECO:0000256" key="8">
    <source>
        <dbReference type="ARBA" id="ARBA00023136"/>
    </source>
</evidence>
<feature type="region of interest" description="Disordered" evidence="10">
    <location>
        <begin position="1430"/>
        <end position="1470"/>
    </location>
</feature>
<dbReference type="InterPro" id="IPR023298">
    <property type="entry name" value="ATPase_P-typ_TM_dom_sf"/>
</dbReference>
<dbReference type="InterPro" id="IPR044492">
    <property type="entry name" value="P_typ_ATPase_HD_dom"/>
</dbReference>
<dbReference type="Gene3D" id="2.70.150.10">
    <property type="entry name" value="Calcium-transporting ATPase, cytoplasmic transduction domain A"/>
    <property type="match status" value="1"/>
</dbReference>
<feature type="region of interest" description="Disordered" evidence="10">
    <location>
        <begin position="398"/>
        <end position="418"/>
    </location>
</feature>
<feature type="domain" description="Cation-transporting P-type ATPase C-terminal" evidence="12">
    <location>
        <begin position="1276"/>
        <end position="1426"/>
    </location>
</feature>
<comment type="subcellular location">
    <subcellularLocation>
        <location evidence="1">Cell membrane</location>
        <topology evidence="1">Multi-pass membrane protein</topology>
    </subcellularLocation>
</comment>
<dbReference type="Proteomes" id="UP000092207">
    <property type="component" value="Unassembled WGS sequence"/>
</dbReference>
<accession>A0A1A2VRJ7</accession>
<protein>
    <submittedName>
        <fullName evidence="13">Haloacid dehalogenase</fullName>
    </submittedName>
</protein>
<dbReference type="SUPFAM" id="SSF81653">
    <property type="entry name" value="Calcium ATPase, transduction domain A"/>
    <property type="match status" value="1"/>
</dbReference>
<dbReference type="Gene3D" id="1.20.1110.10">
    <property type="entry name" value="Calcium-transporting ATPase, transmembrane domain"/>
    <property type="match status" value="2"/>
</dbReference>
<comment type="catalytic activity">
    <reaction evidence="9">
        <text>ATP + H2O = ADP + phosphate + H(+)</text>
        <dbReference type="Rhea" id="RHEA:13065"/>
        <dbReference type="ChEBI" id="CHEBI:15377"/>
        <dbReference type="ChEBI" id="CHEBI:15378"/>
        <dbReference type="ChEBI" id="CHEBI:30616"/>
        <dbReference type="ChEBI" id="CHEBI:43474"/>
        <dbReference type="ChEBI" id="CHEBI:456216"/>
    </reaction>
</comment>
<keyword evidence="8" id="KW-0472">Membrane</keyword>
<dbReference type="InterPro" id="IPR036412">
    <property type="entry name" value="HAD-like_sf"/>
</dbReference>
<dbReference type="Pfam" id="PF00689">
    <property type="entry name" value="Cation_ATPase_C"/>
    <property type="match status" value="1"/>
</dbReference>
<dbReference type="Gene3D" id="3.40.1110.10">
    <property type="entry name" value="Calcium-transporting ATPase, cytoplasmic domain N"/>
    <property type="match status" value="2"/>
</dbReference>
<reference evidence="13 14" key="1">
    <citation type="submission" date="2016-06" db="EMBL/GenBank/DDBJ databases">
        <authorList>
            <person name="Kjaerup R.B."/>
            <person name="Dalgaard T.S."/>
            <person name="Juul-Madsen H.R."/>
        </authorList>
    </citation>
    <scope>NUCLEOTIDE SEQUENCE [LARGE SCALE GENOMIC DNA]</scope>
    <source>
        <strain evidence="13 14">E2838</strain>
    </source>
</reference>